<evidence type="ECO:0000313" key="5">
    <source>
        <dbReference type="Proteomes" id="UP000306145"/>
    </source>
</evidence>
<evidence type="ECO:0000256" key="1">
    <source>
        <dbReference type="SAM" id="MobiDB-lite"/>
    </source>
</evidence>
<dbReference type="AlphaFoldDB" id="A0A5C4QHZ5"/>
<sequence length="316" mass="31403">MLDMSIGSSYSVGRATPGPPPLPDARAAVSSSPRLLGAAVCALLGLGLTGAFFVWTYPGQRLDGLLLPRAERGGGYAQPSTLLDPARSVLAAFGSTTTLAGLLGAVLLVGLAGRRLMAGLVGVGMVLGAVLVAGATKSALLRPELQVETSTTHNSFPSGHVAAATTLLLAFLLVVPARARRWIALPGAAGVTVIAGATMVAGWHRFSDALGGVLLGVALFCLAAAVLVGRPGVVRTTPGAPGGGAVRPGLTEAVVGLLGLGCVLLLVVPGLRAALPPGVLVAVLAVAGLTVLAVGSAVYLVRSVDFARPADRSTKG</sequence>
<protein>
    <submittedName>
        <fullName evidence="4">Phosphatase PAP2 family protein</fullName>
    </submittedName>
</protein>
<keyword evidence="2" id="KW-0812">Transmembrane</keyword>
<feature type="transmembrane region" description="Helical" evidence="2">
    <location>
        <begin position="156"/>
        <end position="175"/>
    </location>
</feature>
<feature type="transmembrane region" description="Helical" evidence="2">
    <location>
        <begin position="280"/>
        <end position="301"/>
    </location>
</feature>
<dbReference type="Pfam" id="PF01569">
    <property type="entry name" value="PAP2"/>
    <property type="match status" value="1"/>
</dbReference>
<gene>
    <name evidence="4" type="ORF">FHG89_24905</name>
</gene>
<dbReference type="Proteomes" id="UP000306145">
    <property type="component" value="Unassembled WGS sequence"/>
</dbReference>
<dbReference type="InterPro" id="IPR000326">
    <property type="entry name" value="PAP2/HPO"/>
</dbReference>
<accession>A0A5C4QHZ5</accession>
<keyword evidence="2" id="KW-0472">Membrane</keyword>
<feature type="region of interest" description="Disordered" evidence="1">
    <location>
        <begin position="1"/>
        <end position="26"/>
    </location>
</feature>
<evidence type="ECO:0000313" key="4">
    <source>
        <dbReference type="EMBL" id="TNH24457.1"/>
    </source>
</evidence>
<proteinExistence type="predicted"/>
<organism evidence="4 5">
    <name type="scientific">Micromonospora orduensis</name>
    <dbReference type="NCBI Taxonomy" id="1420891"/>
    <lineage>
        <taxon>Bacteria</taxon>
        <taxon>Bacillati</taxon>
        <taxon>Actinomycetota</taxon>
        <taxon>Actinomycetes</taxon>
        <taxon>Micromonosporales</taxon>
        <taxon>Micromonosporaceae</taxon>
        <taxon>Micromonospora</taxon>
    </lineage>
</organism>
<feature type="transmembrane region" description="Helical" evidence="2">
    <location>
        <begin position="35"/>
        <end position="57"/>
    </location>
</feature>
<keyword evidence="2" id="KW-1133">Transmembrane helix</keyword>
<name>A0A5C4QHZ5_9ACTN</name>
<feature type="transmembrane region" description="Helical" evidence="2">
    <location>
        <begin position="116"/>
        <end position="136"/>
    </location>
</feature>
<dbReference type="EMBL" id="VDFY01000218">
    <property type="protein sequence ID" value="TNH24457.1"/>
    <property type="molecule type" value="Genomic_DNA"/>
</dbReference>
<feature type="compositionally biased region" description="Polar residues" evidence="1">
    <location>
        <begin position="1"/>
        <end position="11"/>
    </location>
</feature>
<dbReference type="SMART" id="SM00014">
    <property type="entry name" value="acidPPc"/>
    <property type="match status" value="1"/>
</dbReference>
<feature type="transmembrane region" description="Helical" evidence="2">
    <location>
        <begin position="209"/>
        <end position="228"/>
    </location>
</feature>
<evidence type="ECO:0000259" key="3">
    <source>
        <dbReference type="SMART" id="SM00014"/>
    </source>
</evidence>
<feature type="domain" description="Phosphatidic acid phosphatase type 2/haloperoxidase" evidence="3">
    <location>
        <begin position="118"/>
        <end position="224"/>
    </location>
</feature>
<dbReference type="CDD" id="cd01610">
    <property type="entry name" value="PAP2_like"/>
    <property type="match status" value="1"/>
</dbReference>
<keyword evidence="5" id="KW-1185">Reference proteome</keyword>
<dbReference type="SUPFAM" id="SSF48317">
    <property type="entry name" value="Acid phosphatase/Vanadium-dependent haloperoxidase"/>
    <property type="match status" value="1"/>
</dbReference>
<dbReference type="Gene3D" id="1.20.144.10">
    <property type="entry name" value="Phosphatidic acid phosphatase type 2/haloperoxidase"/>
    <property type="match status" value="1"/>
</dbReference>
<reference evidence="4 5" key="1">
    <citation type="submission" date="2019-06" db="EMBL/GenBank/DDBJ databases">
        <title>Micromonospora ordensis sp. nov., isolated from deep marine sediment.</title>
        <authorList>
            <person name="Veyisoglu A."/>
            <person name="Carro L."/>
            <person name="Klenk H.-P."/>
            <person name="Sahin N."/>
        </authorList>
    </citation>
    <scope>NUCLEOTIDE SEQUENCE [LARGE SCALE GENOMIC DNA]</scope>
    <source>
        <strain evidence="4 5">S2509</strain>
    </source>
</reference>
<feature type="transmembrane region" description="Helical" evidence="2">
    <location>
        <begin position="182"/>
        <end position="203"/>
    </location>
</feature>
<feature type="transmembrane region" description="Helical" evidence="2">
    <location>
        <begin position="249"/>
        <end position="268"/>
    </location>
</feature>
<evidence type="ECO:0000256" key="2">
    <source>
        <dbReference type="SAM" id="Phobius"/>
    </source>
</evidence>
<dbReference type="OrthoDB" id="3240395at2"/>
<feature type="transmembrane region" description="Helical" evidence="2">
    <location>
        <begin position="89"/>
        <end position="109"/>
    </location>
</feature>
<comment type="caution">
    <text evidence="4">The sequence shown here is derived from an EMBL/GenBank/DDBJ whole genome shotgun (WGS) entry which is preliminary data.</text>
</comment>
<dbReference type="InterPro" id="IPR036938">
    <property type="entry name" value="PAP2/HPO_sf"/>
</dbReference>